<protein>
    <submittedName>
        <fullName evidence="1">Uncharacterized protein</fullName>
    </submittedName>
</protein>
<name>A0AAJ6BM39_9CAUL</name>
<accession>A0AAJ6BM39</accession>
<dbReference type="AlphaFoldDB" id="A0AAJ6BM39"/>
<organism evidence="1 2">
    <name type="scientific">Candidatus Brevundimonas colombiensis</name>
    <dbReference type="NCBI Taxonomy" id="3121376"/>
    <lineage>
        <taxon>Bacteria</taxon>
        <taxon>Pseudomonadati</taxon>
        <taxon>Pseudomonadota</taxon>
        <taxon>Alphaproteobacteria</taxon>
        <taxon>Caulobacterales</taxon>
        <taxon>Caulobacteraceae</taxon>
        <taxon>Brevundimonas</taxon>
    </lineage>
</organism>
<evidence type="ECO:0000313" key="1">
    <source>
        <dbReference type="EMBL" id="WEK40714.1"/>
    </source>
</evidence>
<dbReference type="Proteomes" id="UP001213664">
    <property type="component" value="Chromosome"/>
</dbReference>
<gene>
    <name evidence="1" type="ORF">P0Y50_03640</name>
</gene>
<evidence type="ECO:0000313" key="2">
    <source>
        <dbReference type="Proteomes" id="UP001213664"/>
    </source>
</evidence>
<dbReference type="EMBL" id="CP119326">
    <property type="protein sequence ID" value="WEK40714.1"/>
    <property type="molecule type" value="Genomic_DNA"/>
</dbReference>
<sequence length="87" mass="9738">MILSTSSGDFPIPAEVARQLPNVPALPDSSAADARLQIEDFRHWLDASPEHAIDYERLRRWHLVQDELAAQAKAENRAFVVSDDGLE</sequence>
<reference evidence="1" key="1">
    <citation type="submission" date="2023-03" db="EMBL/GenBank/DDBJ databases">
        <title>Andean soil-derived lignocellulolytic bacterial consortium as a source of novel taxa and putative plastic-active enzymes.</title>
        <authorList>
            <person name="Diaz-Garcia L."/>
            <person name="Chuvochina M."/>
            <person name="Feuerriegel G."/>
            <person name="Bunk B."/>
            <person name="Sproer C."/>
            <person name="Streit W.R."/>
            <person name="Rodriguez L.M."/>
            <person name="Overmann J."/>
            <person name="Jimenez D.J."/>
        </authorList>
    </citation>
    <scope>NUCLEOTIDE SEQUENCE</scope>
    <source>
        <strain evidence="1">MAG 833</strain>
    </source>
</reference>
<proteinExistence type="predicted"/>